<feature type="region of interest" description="Disordered" evidence="1">
    <location>
        <begin position="72"/>
        <end position="96"/>
    </location>
</feature>
<dbReference type="AlphaFoldDB" id="A0A6A6P0A2"/>
<evidence type="ECO:0000313" key="2">
    <source>
        <dbReference type="EMBL" id="KAF2457329.1"/>
    </source>
</evidence>
<reference evidence="2" key="1">
    <citation type="journal article" date="2020" name="Stud. Mycol.">
        <title>101 Dothideomycetes genomes: a test case for predicting lifestyles and emergence of pathogens.</title>
        <authorList>
            <person name="Haridas S."/>
            <person name="Albert R."/>
            <person name="Binder M."/>
            <person name="Bloem J."/>
            <person name="Labutti K."/>
            <person name="Salamov A."/>
            <person name="Andreopoulos B."/>
            <person name="Baker S."/>
            <person name="Barry K."/>
            <person name="Bills G."/>
            <person name="Bluhm B."/>
            <person name="Cannon C."/>
            <person name="Castanera R."/>
            <person name="Culley D."/>
            <person name="Daum C."/>
            <person name="Ezra D."/>
            <person name="Gonzalez J."/>
            <person name="Henrissat B."/>
            <person name="Kuo A."/>
            <person name="Liang C."/>
            <person name="Lipzen A."/>
            <person name="Lutzoni F."/>
            <person name="Magnuson J."/>
            <person name="Mondo S."/>
            <person name="Nolan M."/>
            <person name="Ohm R."/>
            <person name="Pangilinan J."/>
            <person name="Park H.-J."/>
            <person name="Ramirez L."/>
            <person name="Alfaro M."/>
            <person name="Sun H."/>
            <person name="Tritt A."/>
            <person name="Yoshinaga Y."/>
            <person name="Zwiers L.-H."/>
            <person name="Turgeon B."/>
            <person name="Goodwin S."/>
            <person name="Spatafora J."/>
            <person name="Crous P."/>
            <person name="Grigoriev I."/>
        </authorList>
    </citation>
    <scope>NUCLEOTIDE SEQUENCE</scope>
    <source>
        <strain evidence="2">ATCC 16933</strain>
    </source>
</reference>
<dbReference type="EMBL" id="MU001681">
    <property type="protein sequence ID" value="KAF2457329.1"/>
    <property type="molecule type" value="Genomic_DNA"/>
</dbReference>
<gene>
    <name evidence="2" type="ORF">BDY21DRAFT_38996</name>
</gene>
<name>A0A6A6P0A2_9PEZI</name>
<proteinExistence type="predicted"/>
<evidence type="ECO:0000313" key="3">
    <source>
        <dbReference type="Proteomes" id="UP000799766"/>
    </source>
</evidence>
<keyword evidence="3" id="KW-1185">Reference proteome</keyword>
<sequence>MATAIILPMAATSRGRTPQEAHSLARFAWHGRRVSPPHAQFERRDACATAKYLPATTTAAAAAAACVRPCTASREPREPPSLPTAGTTPRNPQIRPHPAFRASLFARWPRRSSPSTPHLPHPFFLFPCGEVVARRLGTSEPVRTAKTRSCEGLPHSGLRRQNQEGAFALPSPEDRRAVVDTSRFRTLEARREHIWAGEPRY</sequence>
<accession>A0A6A6P0A2</accession>
<protein>
    <submittedName>
        <fullName evidence="2">Uncharacterized protein</fullName>
    </submittedName>
</protein>
<organism evidence="2 3">
    <name type="scientific">Lineolata rhizophorae</name>
    <dbReference type="NCBI Taxonomy" id="578093"/>
    <lineage>
        <taxon>Eukaryota</taxon>
        <taxon>Fungi</taxon>
        <taxon>Dikarya</taxon>
        <taxon>Ascomycota</taxon>
        <taxon>Pezizomycotina</taxon>
        <taxon>Dothideomycetes</taxon>
        <taxon>Dothideomycetes incertae sedis</taxon>
        <taxon>Lineolatales</taxon>
        <taxon>Lineolataceae</taxon>
        <taxon>Lineolata</taxon>
    </lineage>
</organism>
<dbReference type="Proteomes" id="UP000799766">
    <property type="component" value="Unassembled WGS sequence"/>
</dbReference>
<evidence type="ECO:0000256" key="1">
    <source>
        <dbReference type="SAM" id="MobiDB-lite"/>
    </source>
</evidence>